<protein>
    <submittedName>
        <fullName evidence="1">Uncharacterized protein</fullName>
    </submittedName>
</protein>
<name>A0A1I7DYI0_9BACT</name>
<dbReference type="AlphaFoldDB" id="A0A1I7DYI0"/>
<dbReference type="Proteomes" id="UP000199673">
    <property type="component" value="Unassembled WGS sequence"/>
</dbReference>
<dbReference type="EMBL" id="FPBF01000008">
    <property type="protein sequence ID" value="SFU16703.1"/>
    <property type="molecule type" value="Genomic_DNA"/>
</dbReference>
<reference evidence="2" key="1">
    <citation type="submission" date="2016-10" db="EMBL/GenBank/DDBJ databases">
        <authorList>
            <person name="Varghese N."/>
            <person name="Submissions S."/>
        </authorList>
    </citation>
    <scope>NUCLEOTIDE SEQUENCE [LARGE SCALE GENOMIC DNA]</scope>
    <source>
        <strain evidence="2">DSM 23445</strain>
    </source>
</reference>
<organism evidence="1 2">
    <name type="scientific">Algoriphagus locisalis</name>
    <dbReference type="NCBI Taxonomy" id="305507"/>
    <lineage>
        <taxon>Bacteria</taxon>
        <taxon>Pseudomonadati</taxon>
        <taxon>Bacteroidota</taxon>
        <taxon>Cytophagia</taxon>
        <taxon>Cytophagales</taxon>
        <taxon>Cyclobacteriaceae</taxon>
        <taxon>Algoriphagus</taxon>
    </lineage>
</organism>
<evidence type="ECO:0000313" key="1">
    <source>
        <dbReference type="EMBL" id="SFU16703.1"/>
    </source>
</evidence>
<dbReference type="RefSeq" id="WP_170857140.1">
    <property type="nucleotide sequence ID" value="NZ_FPBF01000008.1"/>
</dbReference>
<keyword evidence="2" id="KW-1185">Reference proteome</keyword>
<dbReference type="STRING" id="305507.SAMN04489724_4594"/>
<accession>A0A1I7DYI0</accession>
<gene>
    <name evidence="1" type="ORF">SAMN04489724_4594</name>
</gene>
<evidence type="ECO:0000313" key="2">
    <source>
        <dbReference type="Proteomes" id="UP000199673"/>
    </source>
</evidence>
<proteinExistence type="predicted"/>
<sequence>MIIRNDASDFYYFAYQAGRPMTGDRSTSNPSVYHSLSRYLPFTGAIAGIYLR</sequence>